<dbReference type="InterPro" id="IPR036317">
    <property type="entry name" value="Cullin_homology_sf"/>
</dbReference>
<dbReference type="Gene3D" id="3.30.230.130">
    <property type="entry name" value="Cullin, Chain C, Domain 2"/>
    <property type="match status" value="1"/>
</dbReference>
<dbReference type="InterPro" id="IPR057975">
    <property type="entry name" value="TPR_ANAPC2"/>
</dbReference>
<evidence type="ECO:0000313" key="4">
    <source>
        <dbReference type="EMBL" id="CAB4254824.1"/>
    </source>
</evidence>
<dbReference type="InterPro" id="IPR016158">
    <property type="entry name" value="Cullin_homology"/>
</dbReference>
<dbReference type="PANTHER" id="PTHR45957">
    <property type="entry name" value="ANAPHASE-PROMOTING COMPLEX SUBUNIT 2"/>
    <property type="match status" value="1"/>
</dbReference>
<sequence length="773" mass="90425">MSLEQLLYKFLPSDEYNDDLDTLLMWLQPQGHQNRPPSLRVKQCIRKISEVHSPEFPKVLNEYYMNIVRSEYLKMIDMTGTDPLLKFNSILSLEKNLSYPCTYIMMFQQEFVQVLNALRHYIVDNYPTFRKSLISNIRQLSLNDDFDLVESYVDWIDASHAICLSSKDVILDVIVEKIYIMCERYIKGKWTNRYLVMETFNKFIETYWSHFTKLLDCSENDHNLTTTVFNCFENTFISIRTDEIYDIFINSYPSSKPTILELKKTLRNNNNKMKNHNKIIQQYLKNFNKNILNPSVTTVDALLAYIRSIECFSILDPSNRYLKTLKNFIRPNLQQRKDLINILLYAILNLEESEFKDLGIVYVKDIDKLTKELSSNHQRNIDNFDRTDQIYNEQKRNSTDYIQRTGISLGDTQEIYDDIHSNINDNDKNNNGKLIYENILKQFLIWVPEPNNIEGNSANNANNENNDIDDNTDGNISMLSTNDDSQMLSASSKDGSSHLLDILLELCESRELFISEFLKIVTKKLLTLKSYRLDSKWMKCLQMIRDKYAVNSSNIISEEEIGAFGTNSNDNGNNIDNGNRGRNTNGYIDDFTSNLNKIGVMIYDMQMSQRIYNKIQLTNTIPHNENYMIFPKFITPLYWEPENVAIEDQIDNRLTSNKFPYNSEVQDEILKYAYEFSRLEPDKALHLCRDKGIMTIEIDLVGKGKIPLTVTMPQYSVINKFDGNNGVTGLSLEQLIEETRISKDELLTILRFWVERHVLLYDIHTEKYVTNET</sequence>
<evidence type="ECO:0000259" key="3">
    <source>
        <dbReference type="PROSITE" id="PS50069"/>
    </source>
</evidence>
<dbReference type="PROSITE" id="PS50069">
    <property type="entry name" value="CULLIN_2"/>
    <property type="match status" value="1"/>
</dbReference>
<dbReference type="InterPro" id="IPR044554">
    <property type="entry name" value="ANAPC2"/>
</dbReference>
<evidence type="ECO:0000256" key="1">
    <source>
        <dbReference type="PROSITE-ProRule" id="PRU00330"/>
    </source>
</evidence>
<dbReference type="OrthoDB" id="5581181at2759"/>
<evidence type="ECO:0000256" key="2">
    <source>
        <dbReference type="SAM" id="MobiDB-lite"/>
    </source>
</evidence>
<dbReference type="GO" id="GO:0005680">
    <property type="term" value="C:anaphase-promoting complex"/>
    <property type="evidence" value="ECO:0007669"/>
    <property type="project" value="TreeGrafter"/>
</dbReference>
<dbReference type="EMBL" id="CAEFZW010000005">
    <property type="protein sequence ID" value="CAB4254824.1"/>
    <property type="molecule type" value="Genomic_DNA"/>
</dbReference>
<dbReference type="Pfam" id="PF25773">
    <property type="entry name" value="TPR_ANAPC2"/>
    <property type="match status" value="1"/>
</dbReference>
<dbReference type="GO" id="GO:0070979">
    <property type="term" value="P:protein K11-linked ubiquitination"/>
    <property type="evidence" value="ECO:0007669"/>
    <property type="project" value="TreeGrafter"/>
</dbReference>
<feature type="domain" description="Cullin family profile" evidence="3">
    <location>
        <begin position="502"/>
        <end position="754"/>
    </location>
</feature>
<dbReference type="RefSeq" id="XP_041406668.1">
    <property type="nucleotide sequence ID" value="XM_041550734.1"/>
</dbReference>
<protein>
    <submittedName>
        <fullName evidence="4">Similar to Saccharomyces cerevisiae YLR127C APC2 Subunit of the Anaphase-Promoting Complex/Cyclosome (APC/C)</fullName>
    </submittedName>
</protein>
<dbReference type="PANTHER" id="PTHR45957:SF1">
    <property type="entry name" value="ANAPHASE-PROMOTING COMPLEX SUBUNIT 2"/>
    <property type="match status" value="1"/>
</dbReference>
<keyword evidence="5" id="KW-1185">Reference proteome</keyword>
<dbReference type="GO" id="GO:0007091">
    <property type="term" value="P:metaphase/anaphase transition of mitotic cell cycle"/>
    <property type="evidence" value="ECO:0007669"/>
    <property type="project" value="TreeGrafter"/>
</dbReference>
<comment type="caution">
    <text evidence="4">The sequence shown here is derived from an EMBL/GenBank/DDBJ whole genome shotgun (WGS) entry which is preliminary data.</text>
</comment>
<dbReference type="GeneID" id="64857844"/>
<feature type="compositionally biased region" description="Low complexity" evidence="2">
    <location>
        <begin position="456"/>
        <end position="465"/>
    </location>
</feature>
<feature type="compositionally biased region" description="Polar residues" evidence="2">
    <location>
        <begin position="478"/>
        <end position="490"/>
    </location>
</feature>
<gene>
    <name evidence="4" type="ORF">KABA2_05S02068</name>
</gene>
<comment type="similarity">
    <text evidence="1">Belongs to the cullin family.</text>
</comment>
<proteinExistence type="inferred from homology"/>
<dbReference type="SUPFAM" id="SSF75632">
    <property type="entry name" value="Cullin homology domain"/>
    <property type="match status" value="1"/>
</dbReference>
<organism evidence="4 5">
    <name type="scientific">Maudiozyma barnettii</name>
    <dbReference type="NCBI Taxonomy" id="61262"/>
    <lineage>
        <taxon>Eukaryota</taxon>
        <taxon>Fungi</taxon>
        <taxon>Dikarya</taxon>
        <taxon>Ascomycota</taxon>
        <taxon>Saccharomycotina</taxon>
        <taxon>Saccharomycetes</taxon>
        <taxon>Saccharomycetales</taxon>
        <taxon>Saccharomycetaceae</taxon>
        <taxon>Maudiozyma</taxon>
    </lineage>
</organism>
<accession>A0A8H2VFT5</accession>
<reference evidence="4 5" key="1">
    <citation type="submission" date="2020-05" db="EMBL/GenBank/DDBJ databases">
        <authorList>
            <person name="Casaregola S."/>
            <person name="Devillers H."/>
            <person name="Grondin C."/>
        </authorList>
    </citation>
    <scope>NUCLEOTIDE SEQUENCE [LARGE SCALE GENOMIC DNA]</scope>
    <source>
        <strain evidence="4 5">CLIB 1767</strain>
    </source>
</reference>
<feature type="region of interest" description="Disordered" evidence="2">
    <location>
        <begin position="456"/>
        <end position="490"/>
    </location>
</feature>
<name>A0A8H2VFT5_9SACH</name>
<evidence type="ECO:0000313" key="5">
    <source>
        <dbReference type="Proteomes" id="UP000644660"/>
    </source>
</evidence>
<dbReference type="Proteomes" id="UP000644660">
    <property type="component" value="Unassembled WGS sequence"/>
</dbReference>
<dbReference type="AlphaFoldDB" id="A0A8H2VFT5"/>